<reference evidence="3" key="2">
    <citation type="submission" date="2014-07" db="EMBL/GenBank/DDBJ databases">
        <authorList>
            <person name="Hull J."/>
        </authorList>
    </citation>
    <scope>NUCLEOTIDE SEQUENCE</scope>
</reference>
<dbReference type="GO" id="GO:0003677">
    <property type="term" value="F:DNA binding"/>
    <property type="evidence" value="ECO:0007669"/>
    <property type="project" value="InterPro"/>
</dbReference>
<evidence type="ECO:0000313" key="3">
    <source>
        <dbReference type="EMBL" id="JAG17539.1"/>
    </source>
</evidence>
<feature type="domain" description="MBD" evidence="2">
    <location>
        <begin position="1"/>
        <end position="59"/>
    </location>
</feature>
<feature type="region of interest" description="Disordered" evidence="1">
    <location>
        <begin position="139"/>
        <end position="192"/>
    </location>
</feature>
<feature type="non-terminal residue" evidence="3">
    <location>
        <position position="1"/>
    </location>
</feature>
<accession>A0A0A9XC18</accession>
<name>A0A0A9XC18_LYGHE</name>
<protein>
    <submittedName>
        <fullName evidence="3">Methyl-CpG-binding domain protein 2</fullName>
    </submittedName>
</protein>
<feature type="compositionally biased region" description="Basic and acidic residues" evidence="1">
    <location>
        <begin position="72"/>
        <end position="83"/>
    </location>
</feature>
<evidence type="ECO:0000259" key="2">
    <source>
        <dbReference type="PROSITE" id="PS50982"/>
    </source>
</evidence>
<feature type="compositionally biased region" description="Basic residues" evidence="1">
    <location>
        <begin position="154"/>
        <end position="170"/>
    </location>
</feature>
<sequence length="192" mass="22423">RAPVGWRRELVERRIQNKCPADVYYFAPNGKKYRSWRQINRECERRQVGVSCQSRRHRSAEQDDGGAFEPLEDPRGPVADGRRLGARRPSHRGWQKETPPERPNLQILSLHHWKLEMPGMFGGPSGLATANESSRRWLKCPKGTNQAPQPLRYSKAKKERRKTRRRRKKGMERAQRQPCCPGISRHDKHRSS</sequence>
<feature type="compositionally biased region" description="Basic residues" evidence="1">
    <location>
        <begin position="84"/>
        <end position="93"/>
    </location>
</feature>
<dbReference type="InterPro" id="IPR016177">
    <property type="entry name" value="DNA-bd_dom_sf"/>
</dbReference>
<dbReference type="EMBL" id="GBHO01026065">
    <property type="protein sequence ID" value="JAG17539.1"/>
    <property type="molecule type" value="Transcribed_RNA"/>
</dbReference>
<evidence type="ECO:0000256" key="1">
    <source>
        <dbReference type="SAM" id="MobiDB-lite"/>
    </source>
</evidence>
<feature type="region of interest" description="Disordered" evidence="1">
    <location>
        <begin position="53"/>
        <end position="103"/>
    </location>
</feature>
<dbReference type="SUPFAM" id="SSF54171">
    <property type="entry name" value="DNA-binding domain"/>
    <property type="match status" value="1"/>
</dbReference>
<reference evidence="3" key="1">
    <citation type="journal article" date="2014" name="PLoS ONE">
        <title>Transcriptome-Based Identification of ABC Transporters in the Western Tarnished Plant Bug Lygus hesperus.</title>
        <authorList>
            <person name="Hull J.J."/>
            <person name="Chaney K."/>
            <person name="Geib S.M."/>
            <person name="Fabrick J.A."/>
            <person name="Brent C.S."/>
            <person name="Walsh D."/>
            <person name="Lavine L.C."/>
        </authorList>
    </citation>
    <scope>NUCLEOTIDE SEQUENCE</scope>
</reference>
<organism evidence="3">
    <name type="scientific">Lygus hesperus</name>
    <name type="common">Western plant bug</name>
    <dbReference type="NCBI Taxonomy" id="30085"/>
    <lineage>
        <taxon>Eukaryota</taxon>
        <taxon>Metazoa</taxon>
        <taxon>Ecdysozoa</taxon>
        <taxon>Arthropoda</taxon>
        <taxon>Hexapoda</taxon>
        <taxon>Insecta</taxon>
        <taxon>Pterygota</taxon>
        <taxon>Neoptera</taxon>
        <taxon>Paraneoptera</taxon>
        <taxon>Hemiptera</taxon>
        <taxon>Heteroptera</taxon>
        <taxon>Panheteroptera</taxon>
        <taxon>Cimicomorpha</taxon>
        <taxon>Miridae</taxon>
        <taxon>Mirini</taxon>
        <taxon>Lygus</taxon>
    </lineage>
</organism>
<dbReference type="InterPro" id="IPR001739">
    <property type="entry name" value="Methyl_CpG_DNA-bd"/>
</dbReference>
<dbReference type="AlphaFoldDB" id="A0A0A9XC18"/>
<proteinExistence type="predicted"/>
<gene>
    <name evidence="3" type="primary">MBD2_0</name>
    <name evidence="3" type="ORF">CM83_78198</name>
</gene>
<dbReference type="Pfam" id="PF01429">
    <property type="entry name" value="MBD"/>
    <property type="match status" value="1"/>
</dbReference>
<dbReference type="PROSITE" id="PS50982">
    <property type="entry name" value="MBD"/>
    <property type="match status" value="1"/>
</dbReference>
<dbReference type="Gene3D" id="3.30.890.10">
    <property type="entry name" value="Methyl-cpg-binding Protein 2, Chain A"/>
    <property type="match status" value="1"/>
</dbReference>